<reference evidence="2 3" key="1">
    <citation type="submission" date="2016-08" db="EMBL/GenBank/DDBJ databases">
        <title>Complete genome sequence of Streptomyces agglomeratus strain 6-3-2, a novel anti-MRSA actinomycete isolated from Wuli of Tebit, China.</title>
        <authorList>
            <person name="Chen X."/>
        </authorList>
    </citation>
    <scope>NUCLEOTIDE SEQUENCE [LARGE SCALE GENOMIC DNA]</scope>
    <source>
        <strain evidence="2 3">6-3-2</strain>
    </source>
</reference>
<dbReference type="InterPro" id="IPR036388">
    <property type="entry name" value="WH-like_DNA-bd_sf"/>
</dbReference>
<dbReference type="InterPro" id="IPR000792">
    <property type="entry name" value="Tscrpt_reg_LuxR_C"/>
</dbReference>
<dbReference type="Gene3D" id="1.10.10.10">
    <property type="entry name" value="Winged helix-like DNA-binding domain superfamily/Winged helix DNA-binding domain"/>
    <property type="match status" value="2"/>
</dbReference>
<dbReference type="GO" id="GO:0006355">
    <property type="term" value="P:regulation of DNA-templated transcription"/>
    <property type="evidence" value="ECO:0007669"/>
    <property type="project" value="InterPro"/>
</dbReference>
<dbReference type="Pfam" id="PF00196">
    <property type="entry name" value="GerE"/>
    <property type="match status" value="1"/>
</dbReference>
<dbReference type="Gene3D" id="3.30.870.10">
    <property type="entry name" value="Endonuclease Chain A"/>
    <property type="match status" value="1"/>
</dbReference>
<dbReference type="PROSITE" id="PS50043">
    <property type="entry name" value="HTH_LUXR_2"/>
    <property type="match status" value="1"/>
</dbReference>
<evidence type="ECO:0000313" key="3">
    <source>
        <dbReference type="Proteomes" id="UP000095759"/>
    </source>
</evidence>
<keyword evidence="3" id="KW-1185">Reference proteome</keyword>
<comment type="caution">
    <text evidence="2">The sequence shown here is derived from an EMBL/GenBank/DDBJ whole genome shotgun (WGS) entry which is preliminary data.</text>
</comment>
<proteinExistence type="predicted"/>
<dbReference type="Proteomes" id="UP000095759">
    <property type="component" value="Unassembled WGS sequence"/>
</dbReference>
<dbReference type="InterPro" id="IPR051797">
    <property type="entry name" value="TrmB-like"/>
</dbReference>
<dbReference type="GO" id="GO:0003677">
    <property type="term" value="F:DNA binding"/>
    <property type="evidence" value="ECO:0007669"/>
    <property type="project" value="InterPro"/>
</dbReference>
<dbReference type="AlphaFoldDB" id="A0A1E5P4M1"/>
<name>A0A1E5P4M1_9ACTN</name>
<dbReference type="PRINTS" id="PR00038">
    <property type="entry name" value="HTHLUXR"/>
</dbReference>
<accession>A0A1E5P4M1</accession>
<organism evidence="2 3">
    <name type="scientific">Streptomyces agglomeratus</name>
    <dbReference type="NCBI Taxonomy" id="285458"/>
    <lineage>
        <taxon>Bacteria</taxon>
        <taxon>Bacillati</taxon>
        <taxon>Actinomycetota</taxon>
        <taxon>Actinomycetes</taxon>
        <taxon>Kitasatosporales</taxon>
        <taxon>Streptomycetaceae</taxon>
        <taxon>Streptomyces</taxon>
    </lineage>
</organism>
<dbReference type="EMBL" id="MEHJ01000001">
    <property type="protein sequence ID" value="OEJ24417.1"/>
    <property type="molecule type" value="Genomic_DNA"/>
</dbReference>
<sequence>MLVELGIDSITESVYRILLTNPSGGIQQWAAQLDLPVAEVRRSLDQLSEMSLVTMSTEDSPQVQVIHPLLGLEALLARQQAELAARQQQVEETQAAAAELLAFYAHKQSTSSAGVQFLDGIDAIRSYIVTLHSRVREEFLTFAPGGPQTAENMRASRPLNTRMLKRGVQMRTIYLESIRRDRATMEHAQWLESLGAKIRTAPALPNRVIIHDQRTALIATDIENTAVGAVVVTNPGMISLLYTLFEQVWQSAEPFDASPERTPGKLTAQQAEVLRQMTQGRTDEAIAASLGVSTRTVRRISTNLLQLVGAQSRFQAGVHAVQRGYLPATPQ</sequence>
<dbReference type="OrthoDB" id="4266042at2"/>
<feature type="domain" description="HTH luxR-type" evidence="1">
    <location>
        <begin position="259"/>
        <end position="324"/>
    </location>
</feature>
<dbReference type="CDD" id="cd06170">
    <property type="entry name" value="LuxR_C_like"/>
    <property type="match status" value="1"/>
</dbReference>
<gene>
    <name evidence="2" type="ORF">AS594_07840</name>
</gene>
<dbReference type="SMART" id="SM00421">
    <property type="entry name" value="HTH_LUXR"/>
    <property type="match status" value="1"/>
</dbReference>
<dbReference type="PANTHER" id="PTHR34293:SF1">
    <property type="entry name" value="HTH-TYPE TRANSCRIPTIONAL REGULATOR TRMBL2"/>
    <property type="match status" value="1"/>
</dbReference>
<dbReference type="InterPro" id="IPR016032">
    <property type="entry name" value="Sig_transdc_resp-reg_C-effctor"/>
</dbReference>
<dbReference type="PANTHER" id="PTHR34293">
    <property type="entry name" value="HTH-TYPE TRANSCRIPTIONAL REGULATOR TRMBL2"/>
    <property type="match status" value="1"/>
</dbReference>
<evidence type="ECO:0000313" key="2">
    <source>
        <dbReference type="EMBL" id="OEJ24417.1"/>
    </source>
</evidence>
<protein>
    <submittedName>
        <fullName evidence="2">Helix-turn-helix transcriptional regulator</fullName>
    </submittedName>
</protein>
<evidence type="ECO:0000259" key="1">
    <source>
        <dbReference type="PROSITE" id="PS50043"/>
    </source>
</evidence>
<dbReference type="STRING" id="285458.BGM19_29265"/>
<dbReference type="SUPFAM" id="SSF46894">
    <property type="entry name" value="C-terminal effector domain of the bipartite response regulators"/>
    <property type="match status" value="1"/>
</dbReference>